<protein>
    <submittedName>
        <fullName evidence="3">FAD binding domain protein</fullName>
    </submittedName>
</protein>
<dbReference type="InterPro" id="IPR053221">
    <property type="entry name" value="Burnettramic_acid_biosynth"/>
</dbReference>
<evidence type="ECO:0000256" key="1">
    <source>
        <dbReference type="SAM" id="MobiDB-lite"/>
    </source>
</evidence>
<proteinExistence type="predicted"/>
<keyword evidence="4" id="KW-1185">Reference proteome</keyword>
<name>A0A166Y9H0_9PEZI</name>
<evidence type="ECO:0000256" key="2">
    <source>
        <dbReference type="SAM" id="SignalP"/>
    </source>
</evidence>
<organism evidence="3 4">
    <name type="scientific">Colletotrichum tofieldiae</name>
    <dbReference type="NCBI Taxonomy" id="708197"/>
    <lineage>
        <taxon>Eukaryota</taxon>
        <taxon>Fungi</taxon>
        <taxon>Dikarya</taxon>
        <taxon>Ascomycota</taxon>
        <taxon>Pezizomycotina</taxon>
        <taxon>Sordariomycetes</taxon>
        <taxon>Hypocreomycetidae</taxon>
        <taxon>Glomerellales</taxon>
        <taxon>Glomerellaceae</taxon>
        <taxon>Colletotrichum</taxon>
        <taxon>Colletotrichum spaethianum species complex</taxon>
    </lineage>
</organism>
<dbReference type="EMBL" id="LFIV01000008">
    <property type="protein sequence ID" value="KZL77388.1"/>
    <property type="molecule type" value="Genomic_DNA"/>
</dbReference>
<accession>A0A166Y9H0</accession>
<dbReference type="AlphaFoldDB" id="A0A166Y9H0"/>
<feature type="region of interest" description="Disordered" evidence="1">
    <location>
        <begin position="254"/>
        <end position="321"/>
    </location>
</feature>
<feature type="compositionally biased region" description="Basic residues" evidence="1">
    <location>
        <begin position="694"/>
        <end position="705"/>
    </location>
</feature>
<keyword evidence="2" id="KW-0732">Signal</keyword>
<feature type="compositionally biased region" description="Basic and acidic residues" evidence="1">
    <location>
        <begin position="658"/>
        <end position="693"/>
    </location>
</feature>
<dbReference type="PANTHER" id="PTHR38887:SF1">
    <property type="entry name" value="RAS MODIFICATION PROTEIN ERF4"/>
    <property type="match status" value="1"/>
</dbReference>
<feature type="compositionally biased region" description="Basic and acidic residues" evidence="1">
    <location>
        <begin position="592"/>
        <end position="601"/>
    </location>
</feature>
<reference evidence="3 4" key="1">
    <citation type="submission" date="2015-06" db="EMBL/GenBank/DDBJ databases">
        <title>Survival trade-offs in plant roots during colonization by closely related pathogenic and mutualistic fungi.</title>
        <authorList>
            <person name="Hacquard S."/>
            <person name="Kracher B."/>
            <person name="Hiruma K."/>
            <person name="Weinman A."/>
            <person name="Muench P."/>
            <person name="Garrido Oter R."/>
            <person name="Ver Loren van Themaat E."/>
            <person name="Dallerey J.-F."/>
            <person name="Damm U."/>
            <person name="Henrissat B."/>
            <person name="Lespinet O."/>
            <person name="Thon M."/>
            <person name="Kemen E."/>
            <person name="McHardy A.C."/>
            <person name="Schulze-Lefert P."/>
            <person name="O'Connell R.J."/>
        </authorList>
    </citation>
    <scope>NUCLEOTIDE SEQUENCE [LARGE SCALE GENOMIC DNA]</scope>
    <source>
        <strain evidence="3 4">0861</strain>
    </source>
</reference>
<feature type="signal peptide" evidence="2">
    <location>
        <begin position="1"/>
        <end position="18"/>
    </location>
</feature>
<dbReference type="PANTHER" id="PTHR38887">
    <property type="entry name" value="CHROMOSOME 21, WHOLE GENOME SHOTGUN SEQUENCE"/>
    <property type="match status" value="1"/>
</dbReference>
<evidence type="ECO:0000313" key="4">
    <source>
        <dbReference type="Proteomes" id="UP000076552"/>
    </source>
</evidence>
<comment type="caution">
    <text evidence="3">The sequence shown here is derived from an EMBL/GenBank/DDBJ whole genome shotgun (WGS) entry which is preliminary data.</text>
</comment>
<dbReference type="Proteomes" id="UP000076552">
    <property type="component" value="Unassembled WGS sequence"/>
</dbReference>
<feature type="compositionally biased region" description="Basic and acidic residues" evidence="1">
    <location>
        <begin position="619"/>
        <end position="650"/>
    </location>
</feature>
<feature type="chain" id="PRO_5007882668" evidence="2">
    <location>
        <begin position="19"/>
        <end position="754"/>
    </location>
</feature>
<feature type="region of interest" description="Disordered" evidence="1">
    <location>
        <begin position="573"/>
        <end position="721"/>
    </location>
</feature>
<gene>
    <name evidence="3" type="ORF">CT0861_03103</name>
</gene>
<sequence>MHFTSFLTCLILAPLALAVPTDLTTVDDSSVLHKAINDIELPDLPEDWETAMKAYFKDLDLEGRDLDKRGDVPFMHCGWRRFFSCLGSLTPGGVTCMWAIAARGLDVKEDSKCSAAIVASVLSATADKALLHQNELSSFWYEGMVGKPLFEQIKNSQRIKAAADSAVKRHRVIVARDLLVGPFIIRVTMSPSSVDKVNGISSEATSGMIQGILKERDKVVSRPGDAVRKKDGLVEELVRSAAAGIGVISEALHHRKEKKSKHLQQTNESQHTQFGHDPGQTQPYEVASHLAVGDREAASQRARSKSPKPLNDSKGSKDSGNLATAFASRHACLSGEHTVQSKKLSLPVVLPQRRPEKRARGFIRAYAPVLAEVGIDQDIFLDFIDTFNKALEPSPWINALNLAGFAGSAMPEPASMLFGFGVEYATEAALEGHSRYSSNTFLDRVNTQYFNPRGLVCLVVTWQPGISGNQLTVNFEGDATASRSEPDLSERITDIATQKTSAKEGWKGMKSQMGEMMKLSNGNFDWPEPAPLVFPATDDVTGSGSDSGVKKKNALDRMEIWMEDMSDKRAQAKWVDENSDKPAASLMPNPEFRSRYADPKHPAASGDIVALVTGGRWVYTDKKNIEGRTADSRSKKDENKEKSGKEENEKKHKKDKKKKNDKEAKEDRSGERTDPDTDSEKPQKDDDNKDDKKAKKHKDKKSKKEKSKEKHTSSAKDEDWLKSLFDKDVLYLVIINLPPKQQLADATARGIDDA</sequence>
<feature type="compositionally biased region" description="Basic and acidic residues" evidence="1">
    <location>
        <begin position="706"/>
        <end position="721"/>
    </location>
</feature>
<evidence type="ECO:0000313" key="3">
    <source>
        <dbReference type="EMBL" id="KZL77388.1"/>
    </source>
</evidence>
<feature type="compositionally biased region" description="Polar residues" evidence="1">
    <location>
        <begin position="263"/>
        <end position="283"/>
    </location>
</feature>